<evidence type="ECO:0000259" key="4">
    <source>
        <dbReference type="Pfam" id="PF00496"/>
    </source>
</evidence>
<dbReference type="GO" id="GO:0043190">
    <property type="term" value="C:ATP-binding cassette (ABC) transporter complex"/>
    <property type="evidence" value="ECO:0007669"/>
    <property type="project" value="InterPro"/>
</dbReference>
<dbReference type="PATRIC" id="fig|1391653.3.peg.2648"/>
<dbReference type="InterPro" id="IPR030678">
    <property type="entry name" value="Peptide/Ni-bd"/>
</dbReference>
<protein>
    <submittedName>
        <fullName evidence="5">Dipeptide-binding ABC transporter, periplasmic substrate-binding component</fullName>
    </submittedName>
</protein>
<dbReference type="KEGG" id="vin:AKJ08_2543"/>
<dbReference type="PANTHER" id="PTHR30290:SF9">
    <property type="entry name" value="OLIGOPEPTIDE-BINDING PROTEIN APPA"/>
    <property type="match status" value="1"/>
</dbReference>
<dbReference type="InterPro" id="IPR039424">
    <property type="entry name" value="SBP_5"/>
</dbReference>
<dbReference type="GO" id="GO:1904680">
    <property type="term" value="F:peptide transmembrane transporter activity"/>
    <property type="evidence" value="ECO:0007669"/>
    <property type="project" value="TreeGrafter"/>
</dbReference>
<feature type="domain" description="Solute-binding protein family 5" evidence="4">
    <location>
        <begin position="43"/>
        <end position="384"/>
    </location>
</feature>
<dbReference type="Gene3D" id="3.90.76.10">
    <property type="entry name" value="Dipeptide-binding Protein, Domain 1"/>
    <property type="match status" value="1"/>
</dbReference>
<dbReference type="Gene3D" id="3.40.190.10">
    <property type="entry name" value="Periplasmic binding protein-like II"/>
    <property type="match status" value="1"/>
</dbReference>
<dbReference type="SUPFAM" id="SSF53850">
    <property type="entry name" value="Periplasmic binding protein-like II"/>
    <property type="match status" value="1"/>
</dbReference>
<evidence type="ECO:0000313" key="5">
    <source>
        <dbReference type="EMBL" id="AKU92156.1"/>
    </source>
</evidence>
<dbReference type="AlphaFoldDB" id="A0A0K1PFE3"/>
<dbReference type="Gene3D" id="3.10.105.10">
    <property type="entry name" value="Dipeptide-binding Protein, Domain 3"/>
    <property type="match status" value="1"/>
</dbReference>
<accession>A0A0K1PFE3</accession>
<keyword evidence="6" id="KW-1185">Reference proteome</keyword>
<dbReference type="Proteomes" id="UP000055590">
    <property type="component" value="Chromosome"/>
</dbReference>
<dbReference type="InterPro" id="IPR000914">
    <property type="entry name" value="SBP_5_dom"/>
</dbReference>
<sequence>MIVLAIDAPPETLDRRMALGLNAMRIAQLVTPGLTRIDERGEAVPDLAESFEAEGARKWIFHLRPGLAFSDGTPLSAEDVVATFRSVLDPAVGSPHRSAYGYVESVEAPDPATVVFRLSRPFGAMPVDGTLGILPARLAGPEHRDELRLRPIGAGPFVVSRWDGADDLRLAPNPRYFGGAPVVSLEVRTVRDETTRILELRKGRVDVLLGSLSAPLLPALRGEPRLQVKVGPGAGVSYLMFNMTDPTVGRREVREAIALALDREALARFKLKGAAQVADTLFREDHWAYDAGVGRRSRDLGRAKALLDEAGFREPADGGPRLTLTLKLSTDRFRRSLALAMASQLAEAGIRLELQPLEWGTFLGDVKRGNFQVASLKWPAVVDPDLLRLAYHSASIPSEASAWGGGNRMRYRNAELDALLDRGREEVDPLERRAAYAAAQRILARDLPAIPLLHEDAVGVIAKTVEGVEVDPQGSLRSLARARRIVR</sequence>
<evidence type="ECO:0000256" key="3">
    <source>
        <dbReference type="ARBA" id="ARBA00022729"/>
    </source>
</evidence>
<dbReference type="GO" id="GO:0015833">
    <property type="term" value="P:peptide transport"/>
    <property type="evidence" value="ECO:0007669"/>
    <property type="project" value="TreeGrafter"/>
</dbReference>
<dbReference type="GO" id="GO:0030288">
    <property type="term" value="C:outer membrane-bounded periplasmic space"/>
    <property type="evidence" value="ECO:0007669"/>
    <property type="project" value="UniProtKB-ARBA"/>
</dbReference>
<evidence type="ECO:0000313" key="6">
    <source>
        <dbReference type="Proteomes" id="UP000055590"/>
    </source>
</evidence>
<name>A0A0K1PFE3_9BACT</name>
<dbReference type="Pfam" id="PF00496">
    <property type="entry name" value="SBP_bac_5"/>
    <property type="match status" value="1"/>
</dbReference>
<keyword evidence="3" id="KW-0732">Signal</keyword>
<gene>
    <name evidence="5" type="ORF">AKJ08_2543</name>
</gene>
<dbReference type="RefSeq" id="WP_169788817.1">
    <property type="nucleotide sequence ID" value="NZ_CP012332.1"/>
</dbReference>
<evidence type="ECO:0000256" key="1">
    <source>
        <dbReference type="ARBA" id="ARBA00005695"/>
    </source>
</evidence>
<dbReference type="STRING" id="1391653.AKJ08_2543"/>
<proteinExistence type="inferred from homology"/>
<keyword evidence="2" id="KW-0813">Transport</keyword>
<dbReference type="CDD" id="cd00995">
    <property type="entry name" value="PBP2_NikA_DppA_OppA_like"/>
    <property type="match status" value="1"/>
</dbReference>
<dbReference type="PIRSF" id="PIRSF002741">
    <property type="entry name" value="MppA"/>
    <property type="match status" value="1"/>
</dbReference>
<comment type="similarity">
    <text evidence="1">Belongs to the bacterial solute-binding protein 5 family.</text>
</comment>
<dbReference type="PANTHER" id="PTHR30290">
    <property type="entry name" value="PERIPLASMIC BINDING COMPONENT OF ABC TRANSPORTER"/>
    <property type="match status" value="1"/>
</dbReference>
<organism evidence="5 6">
    <name type="scientific">Vulgatibacter incomptus</name>
    <dbReference type="NCBI Taxonomy" id="1391653"/>
    <lineage>
        <taxon>Bacteria</taxon>
        <taxon>Pseudomonadati</taxon>
        <taxon>Myxococcota</taxon>
        <taxon>Myxococcia</taxon>
        <taxon>Myxococcales</taxon>
        <taxon>Cystobacterineae</taxon>
        <taxon>Vulgatibacteraceae</taxon>
        <taxon>Vulgatibacter</taxon>
    </lineage>
</organism>
<reference evidence="5 6" key="1">
    <citation type="submission" date="2015-08" db="EMBL/GenBank/DDBJ databases">
        <authorList>
            <person name="Babu N.S."/>
            <person name="Beckwith C.J."/>
            <person name="Beseler K.G."/>
            <person name="Brison A."/>
            <person name="Carone J.V."/>
            <person name="Caskin T.P."/>
            <person name="Diamond M."/>
            <person name="Durham M.E."/>
            <person name="Foxe J.M."/>
            <person name="Go M."/>
            <person name="Henderson B.A."/>
            <person name="Jones I.B."/>
            <person name="McGettigan J.A."/>
            <person name="Micheletti S.J."/>
            <person name="Nasrallah M.E."/>
            <person name="Ortiz D."/>
            <person name="Piller C.R."/>
            <person name="Privatt S.R."/>
            <person name="Schneider S.L."/>
            <person name="Sharp S."/>
            <person name="Smith T.C."/>
            <person name="Stanton J.D."/>
            <person name="Ullery H.E."/>
            <person name="Wilson R.J."/>
            <person name="Serrano M.G."/>
            <person name="Buck G."/>
            <person name="Lee V."/>
            <person name="Wang Y."/>
            <person name="Carvalho R."/>
            <person name="Voegtly L."/>
            <person name="Shi R."/>
            <person name="Duckworth R."/>
            <person name="Johnson A."/>
            <person name="Loviza R."/>
            <person name="Walstead R."/>
            <person name="Shah Z."/>
            <person name="Kiflezghi M."/>
            <person name="Wade K."/>
            <person name="Ball S.L."/>
            <person name="Bradley K.W."/>
            <person name="Asai D.J."/>
            <person name="Bowman C.A."/>
            <person name="Russell D.A."/>
            <person name="Pope W.H."/>
            <person name="Jacobs-Sera D."/>
            <person name="Hendrix R.W."/>
            <person name="Hatfull G.F."/>
        </authorList>
    </citation>
    <scope>NUCLEOTIDE SEQUENCE [LARGE SCALE GENOMIC DNA]</scope>
    <source>
        <strain evidence="5 6">DSM 27710</strain>
    </source>
</reference>
<dbReference type="EMBL" id="CP012332">
    <property type="protein sequence ID" value="AKU92156.1"/>
    <property type="molecule type" value="Genomic_DNA"/>
</dbReference>
<evidence type="ECO:0000256" key="2">
    <source>
        <dbReference type="ARBA" id="ARBA00022448"/>
    </source>
</evidence>